<organism evidence="4 5">
    <name type="scientific">Croceibacterium salegens</name>
    <dbReference type="NCBI Taxonomy" id="1737568"/>
    <lineage>
        <taxon>Bacteria</taxon>
        <taxon>Pseudomonadati</taxon>
        <taxon>Pseudomonadota</taxon>
        <taxon>Alphaproteobacteria</taxon>
        <taxon>Sphingomonadales</taxon>
        <taxon>Erythrobacteraceae</taxon>
        <taxon>Croceibacterium</taxon>
    </lineage>
</organism>
<dbReference type="InterPro" id="IPR041698">
    <property type="entry name" value="Methyltransf_25"/>
</dbReference>
<evidence type="ECO:0000313" key="4">
    <source>
        <dbReference type="EMBL" id="MXO59192.1"/>
    </source>
</evidence>
<dbReference type="EMBL" id="WTYM01000033">
    <property type="protein sequence ID" value="MXO59192.1"/>
    <property type="molecule type" value="Genomic_DNA"/>
</dbReference>
<evidence type="ECO:0000259" key="3">
    <source>
        <dbReference type="Pfam" id="PF13649"/>
    </source>
</evidence>
<dbReference type="OrthoDB" id="9777638at2"/>
<dbReference type="Pfam" id="PF13649">
    <property type="entry name" value="Methyltransf_25"/>
    <property type="match status" value="1"/>
</dbReference>
<dbReference type="RefSeq" id="WP_159793380.1">
    <property type="nucleotide sequence ID" value="NZ_WTYM01000033.1"/>
</dbReference>
<protein>
    <submittedName>
        <fullName evidence="4">Methyltransferase domain-containing protein</fullName>
    </submittedName>
</protein>
<dbReference type="CDD" id="cd02440">
    <property type="entry name" value="AdoMet_MTases"/>
    <property type="match status" value="1"/>
</dbReference>
<dbReference type="PANTHER" id="PTHR43861">
    <property type="entry name" value="TRANS-ACONITATE 2-METHYLTRANSFERASE-RELATED"/>
    <property type="match status" value="1"/>
</dbReference>
<dbReference type="Proteomes" id="UP000433652">
    <property type="component" value="Unassembled WGS sequence"/>
</dbReference>
<dbReference type="Gene3D" id="3.40.50.150">
    <property type="entry name" value="Vaccinia Virus protein VP39"/>
    <property type="match status" value="1"/>
</dbReference>
<feature type="domain" description="Methyltransferase" evidence="3">
    <location>
        <begin position="44"/>
        <end position="132"/>
    </location>
</feature>
<dbReference type="InterPro" id="IPR029063">
    <property type="entry name" value="SAM-dependent_MTases_sf"/>
</dbReference>
<dbReference type="PANTHER" id="PTHR43861:SF1">
    <property type="entry name" value="TRANS-ACONITATE 2-METHYLTRANSFERASE"/>
    <property type="match status" value="1"/>
</dbReference>
<keyword evidence="2 4" id="KW-0808">Transferase</keyword>
<accession>A0A6I4SY00</accession>
<keyword evidence="5" id="KW-1185">Reference proteome</keyword>
<sequence length="274" mass="29621">MEVRDWQGRTGKAWAAEWQRTDRSFGGLTERLLARSRDFKFERVVDIGCGAGELSLALARGRPHANITGVDISDDLVAAAERRGAHLSNVNFVTADAATWRPEPGEAPDLVVSRHGVMFFPDPVAAFANISSFSAAGANLMFSCFRPPAENPVFSEVAAVLPPVEGPAPDPRAPGPFAFADRDYTRSVLESGGWSDVRFEAVDLAMVTGAGPDPVEDAVSYWTSIGPAAERLSQVDDATRDEWIAAIRQLAQRHSKDRVVALKAAAWIVTAHRP</sequence>
<dbReference type="AlphaFoldDB" id="A0A6I4SY00"/>
<evidence type="ECO:0000256" key="2">
    <source>
        <dbReference type="ARBA" id="ARBA00022679"/>
    </source>
</evidence>
<evidence type="ECO:0000256" key="1">
    <source>
        <dbReference type="ARBA" id="ARBA00022603"/>
    </source>
</evidence>
<dbReference type="SUPFAM" id="SSF53335">
    <property type="entry name" value="S-adenosyl-L-methionine-dependent methyltransferases"/>
    <property type="match status" value="1"/>
</dbReference>
<comment type="caution">
    <text evidence="4">The sequence shown here is derived from an EMBL/GenBank/DDBJ whole genome shotgun (WGS) entry which is preliminary data.</text>
</comment>
<reference evidence="4 5" key="1">
    <citation type="submission" date="2019-12" db="EMBL/GenBank/DDBJ databases">
        <title>Genomic-based taxomic classification of the family Erythrobacteraceae.</title>
        <authorList>
            <person name="Xu L."/>
        </authorList>
    </citation>
    <scope>NUCLEOTIDE SEQUENCE [LARGE SCALE GENOMIC DNA]</scope>
    <source>
        <strain evidence="4 5">MCCC 1K01500</strain>
    </source>
</reference>
<keyword evidence="1 4" id="KW-0489">Methyltransferase</keyword>
<dbReference type="GO" id="GO:0032259">
    <property type="term" value="P:methylation"/>
    <property type="evidence" value="ECO:0007669"/>
    <property type="project" value="UniProtKB-KW"/>
</dbReference>
<gene>
    <name evidence="4" type="ORF">GRI89_06525</name>
</gene>
<name>A0A6I4SY00_9SPHN</name>
<proteinExistence type="predicted"/>
<dbReference type="GO" id="GO:0008168">
    <property type="term" value="F:methyltransferase activity"/>
    <property type="evidence" value="ECO:0007669"/>
    <property type="project" value="UniProtKB-KW"/>
</dbReference>
<evidence type="ECO:0000313" key="5">
    <source>
        <dbReference type="Proteomes" id="UP000433652"/>
    </source>
</evidence>